<feature type="domain" description="GHMP kinase C-terminal" evidence="15">
    <location>
        <begin position="234"/>
        <end position="310"/>
    </location>
</feature>
<dbReference type="GO" id="GO:0009088">
    <property type="term" value="P:threonine biosynthetic process"/>
    <property type="evidence" value="ECO:0007669"/>
    <property type="project" value="UniProtKB-UniRule"/>
</dbReference>
<evidence type="ECO:0000256" key="12">
    <source>
        <dbReference type="ARBA" id="ARBA00049954"/>
    </source>
</evidence>
<evidence type="ECO:0000256" key="1">
    <source>
        <dbReference type="ARBA" id="ARBA00005015"/>
    </source>
</evidence>
<evidence type="ECO:0000256" key="8">
    <source>
        <dbReference type="ARBA" id="ARBA00022741"/>
    </source>
</evidence>
<keyword evidence="9 13" id="KW-0418">Kinase</keyword>
<dbReference type="Pfam" id="PF08544">
    <property type="entry name" value="GHMP_kinases_C"/>
    <property type="match status" value="1"/>
</dbReference>
<comment type="similarity">
    <text evidence="2 13">Belongs to the GHMP kinase family. Homoserine kinase subfamily.</text>
</comment>
<dbReference type="Gene3D" id="3.30.70.890">
    <property type="entry name" value="GHMP kinase, C-terminal domain"/>
    <property type="match status" value="1"/>
</dbReference>
<keyword evidence="17" id="KW-1185">Reference proteome</keyword>
<dbReference type="RefSeq" id="WP_073554932.1">
    <property type="nucleotide sequence ID" value="NZ_MRCA01000001.1"/>
</dbReference>
<dbReference type="InterPro" id="IPR020568">
    <property type="entry name" value="Ribosomal_Su5_D2-typ_SF"/>
</dbReference>
<keyword evidence="10 13" id="KW-0067">ATP-binding</keyword>
<evidence type="ECO:0000256" key="9">
    <source>
        <dbReference type="ARBA" id="ARBA00022777"/>
    </source>
</evidence>
<dbReference type="InterPro" id="IPR014721">
    <property type="entry name" value="Ribsml_uS5_D2-typ_fold_subgr"/>
</dbReference>
<gene>
    <name evidence="13" type="primary">thrB</name>
    <name evidence="16" type="ORF">NIES592_03695</name>
</gene>
<proteinExistence type="inferred from homology"/>
<dbReference type="GO" id="GO:0004413">
    <property type="term" value="F:homoserine kinase activity"/>
    <property type="evidence" value="ECO:0007669"/>
    <property type="project" value="UniProtKB-UniRule"/>
</dbReference>
<dbReference type="PIRSF" id="PIRSF000676">
    <property type="entry name" value="Homoser_kin"/>
    <property type="match status" value="1"/>
</dbReference>
<evidence type="ECO:0000313" key="17">
    <source>
        <dbReference type="Proteomes" id="UP000186391"/>
    </source>
</evidence>
<comment type="function">
    <text evidence="12 13">Catalyzes the ATP-dependent phosphorylation of L-homoserine to L-homoserine phosphate.</text>
</comment>
<dbReference type="Pfam" id="PF00288">
    <property type="entry name" value="GHMP_kinases_N"/>
    <property type="match status" value="1"/>
</dbReference>
<evidence type="ECO:0000259" key="14">
    <source>
        <dbReference type="Pfam" id="PF00288"/>
    </source>
</evidence>
<evidence type="ECO:0000256" key="6">
    <source>
        <dbReference type="ARBA" id="ARBA00022679"/>
    </source>
</evidence>
<dbReference type="PANTHER" id="PTHR20861">
    <property type="entry name" value="HOMOSERINE/4-DIPHOSPHOCYTIDYL-2-C-METHYL-D-ERYTHRITOL KINASE"/>
    <property type="match status" value="1"/>
</dbReference>
<evidence type="ECO:0000259" key="15">
    <source>
        <dbReference type="Pfam" id="PF08544"/>
    </source>
</evidence>
<dbReference type="NCBIfam" id="TIGR00191">
    <property type="entry name" value="thrB"/>
    <property type="match status" value="1"/>
</dbReference>
<dbReference type="Proteomes" id="UP000186391">
    <property type="component" value="Unassembled WGS sequence"/>
</dbReference>
<dbReference type="InterPro" id="IPR000870">
    <property type="entry name" value="Homoserine_kinase"/>
</dbReference>
<dbReference type="PRINTS" id="PR00958">
    <property type="entry name" value="HOMSERKINASE"/>
</dbReference>
<evidence type="ECO:0000256" key="7">
    <source>
        <dbReference type="ARBA" id="ARBA00022697"/>
    </source>
</evidence>
<comment type="pathway">
    <text evidence="1 13">Amino-acid biosynthesis; L-threonine biosynthesis; L-threonine from L-aspartate: step 4/5.</text>
</comment>
<evidence type="ECO:0000256" key="4">
    <source>
        <dbReference type="ARBA" id="ARBA00017858"/>
    </source>
</evidence>
<dbReference type="InterPro" id="IPR006203">
    <property type="entry name" value="GHMP_knse_ATP-bd_CS"/>
</dbReference>
<protein>
    <recommendedName>
        <fullName evidence="4 13">Homoserine kinase</fullName>
        <shortName evidence="13">HK</shortName>
        <shortName evidence="13">HSK</shortName>
        <ecNumber evidence="3 13">2.7.1.39</ecNumber>
    </recommendedName>
</protein>
<evidence type="ECO:0000256" key="11">
    <source>
        <dbReference type="ARBA" id="ARBA00049375"/>
    </source>
</evidence>
<dbReference type="OrthoDB" id="9769912at2"/>
<evidence type="ECO:0000256" key="2">
    <source>
        <dbReference type="ARBA" id="ARBA00007370"/>
    </source>
</evidence>
<dbReference type="InterPro" id="IPR036554">
    <property type="entry name" value="GHMP_kinase_C_sf"/>
</dbReference>
<keyword evidence="6 13" id="KW-0808">Transferase</keyword>
<keyword evidence="13" id="KW-0963">Cytoplasm</keyword>
<comment type="catalytic activity">
    <reaction evidence="11 13">
        <text>L-homoserine + ATP = O-phospho-L-homoserine + ADP + H(+)</text>
        <dbReference type="Rhea" id="RHEA:13985"/>
        <dbReference type="ChEBI" id="CHEBI:15378"/>
        <dbReference type="ChEBI" id="CHEBI:30616"/>
        <dbReference type="ChEBI" id="CHEBI:57476"/>
        <dbReference type="ChEBI" id="CHEBI:57590"/>
        <dbReference type="ChEBI" id="CHEBI:456216"/>
        <dbReference type="EC" id="2.7.1.39"/>
    </reaction>
</comment>
<name>A0A1U7H644_9CYAN</name>
<evidence type="ECO:0000256" key="13">
    <source>
        <dbReference type="HAMAP-Rule" id="MF_00384"/>
    </source>
</evidence>
<dbReference type="GO" id="GO:0005524">
    <property type="term" value="F:ATP binding"/>
    <property type="evidence" value="ECO:0007669"/>
    <property type="project" value="UniProtKB-UniRule"/>
</dbReference>
<feature type="domain" description="GHMP kinase N-terminal" evidence="14">
    <location>
        <begin position="71"/>
        <end position="153"/>
    </location>
</feature>
<dbReference type="EMBL" id="MRCA01000001">
    <property type="protein sequence ID" value="OKH16737.1"/>
    <property type="molecule type" value="Genomic_DNA"/>
</dbReference>
<dbReference type="GO" id="GO:0005737">
    <property type="term" value="C:cytoplasm"/>
    <property type="evidence" value="ECO:0007669"/>
    <property type="project" value="UniProtKB-SubCell"/>
</dbReference>
<dbReference type="UniPathway" id="UPA00050">
    <property type="reaction ID" value="UER00064"/>
</dbReference>
<dbReference type="HAMAP" id="MF_00384">
    <property type="entry name" value="Homoser_kinase"/>
    <property type="match status" value="1"/>
</dbReference>
<evidence type="ECO:0000256" key="3">
    <source>
        <dbReference type="ARBA" id="ARBA00012078"/>
    </source>
</evidence>
<dbReference type="SUPFAM" id="SSF55060">
    <property type="entry name" value="GHMP Kinase, C-terminal domain"/>
    <property type="match status" value="1"/>
</dbReference>
<keyword evidence="5 13" id="KW-0028">Amino-acid biosynthesis</keyword>
<accession>A0A1U7H644</accession>
<organism evidence="16 17">
    <name type="scientific">Fischerella major NIES-592</name>
    <dbReference type="NCBI Taxonomy" id="210994"/>
    <lineage>
        <taxon>Bacteria</taxon>
        <taxon>Bacillati</taxon>
        <taxon>Cyanobacteriota</taxon>
        <taxon>Cyanophyceae</taxon>
        <taxon>Nostocales</taxon>
        <taxon>Hapalosiphonaceae</taxon>
        <taxon>Fischerella</taxon>
    </lineage>
</organism>
<dbReference type="SUPFAM" id="SSF54211">
    <property type="entry name" value="Ribosomal protein S5 domain 2-like"/>
    <property type="match status" value="1"/>
</dbReference>
<comment type="subcellular location">
    <subcellularLocation>
        <location evidence="13">Cytoplasm</location>
    </subcellularLocation>
</comment>
<evidence type="ECO:0000313" key="16">
    <source>
        <dbReference type="EMBL" id="OKH16737.1"/>
    </source>
</evidence>
<evidence type="ECO:0000256" key="5">
    <source>
        <dbReference type="ARBA" id="ARBA00022605"/>
    </source>
</evidence>
<feature type="binding site" evidence="13">
    <location>
        <begin position="100"/>
        <end position="110"/>
    </location>
    <ligand>
        <name>ATP</name>
        <dbReference type="ChEBI" id="CHEBI:30616"/>
    </ligand>
</feature>
<comment type="caution">
    <text evidence="16">The sequence shown here is derived from an EMBL/GenBank/DDBJ whole genome shotgun (WGS) entry which is preliminary data.</text>
</comment>
<dbReference type="Gene3D" id="3.30.230.10">
    <property type="match status" value="1"/>
</dbReference>
<evidence type="ECO:0000256" key="10">
    <source>
        <dbReference type="ARBA" id="ARBA00022840"/>
    </source>
</evidence>
<keyword evidence="8 13" id="KW-0547">Nucleotide-binding</keyword>
<dbReference type="AlphaFoldDB" id="A0A1U7H644"/>
<dbReference type="PROSITE" id="PS00627">
    <property type="entry name" value="GHMP_KINASES_ATP"/>
    <property type="match status" value="1"/>
</dbReference>
<keyword evidence="7 13" id="KW-0791">Threonine biosynthesis</keyword>
<sequence length="332" mass="35130">MTAVDSVSVIVPATTANLGPGFDCIGAALTLYNEFTFTRVDLPPSQRGETAKVIINVTGAEAERVQTDESNLLYQAFVKLYQHLGQTPPPVEIEIKLGVPLARGLGSSATAIVGGLVGANVFAGEPLSQSQVMELAIAMEGHPDNVVPALLGGCRLAATGIENEPPRRHRRAAASGTVERQEWEICEVPWCENIVPVVAIPDFELSTKEARQVLPSQVSRADAIFNTAHLGLLLRGLETGNGDWLRAALQDKLHQPYRKALIKGYDVVNAAAINAGAYGMVISGAGPTLLVLTDTINAEAVAAAMSAAWRSQGISPVVRSLGIDTQGARSFY</sequence>
<dbReference type="InterPro" id="IPR006204">
    <property type="entry name" value="GHMP_kinase_N_dom"/>
</dbReference>
<dbReference type="EC" id="2.7.1.39" evidence="3 13"/>
<reference evidence="16 17" key="1">
    <citation type="submission" date="2016-11" db="EMBL/GenBank/DDBJ databases">
        <title>Draft Genome Sequences of Nine Cyanobacterial Strains from Diverse Habitats.</title>
        <authorList>
            <person name="Zhu T."/>
            <person name="Hou S."/>
            <person name="Lu X."/>
            <person name="Hess W.R."/>
        </authorList>
    </citation>
    <scope>NUCLEOTIDE SEQUENCE [LARGE SCALE GENOMIC DNA]</scope>
    <source>
        <strain evidence="16 17">NIES-592</strain>
    </source>
</reference>
<dbReference type="InterPro" id="IPR013750">
    <property type="entry name" value="GHMP_kinase_C_dom"/>
</dbReference>
<dbReference type="PANTHER" id="PTHR20861:SF1">
    <property type="entry name" value="HOMOSERINE KINASE"/>
    <property type="match status" value="1"/>
</dbReference>